<evidence type="ECO:0000313" key="1">
    <source>
        <dbReference type="EMBL" id="KAK9868873.1"/>
    </source>
</evidence>
<evidence type="ECO:0000313" key="2">
    <source>
        <dbReference type="Proteomes" id="UP001485043"/>
    </source>
</evidence>
<sequence>MRRGCATAYQTQLGKEDQYGRTAGRQLSRLEHAALSWLALPEKFSRALLVALAAHLAHTHTTACGKAYQHFKDLNLADPLWSPPGQALPALARDLHSAVSCPLQTWSQPFQQPRVKVPAWRIVNCA</sequence>
<dbReference type="AlphaFoldDB" id="A0AAW1TK07"/>
<protein>
    <recommendedName>
        <fullName evidence="3">Transposase</fullName>
    </recommendedName>
</protein>
<reference evidence="1 2" key="1">
    <citation type="journal article" date="2024" name="Nat. Commun.">
        <title>Phylogenomics reveals the evolutionary origins of lichenization in chlorophyte algae.</title>
        <authorList>
            <person name="Puginier C."/>
            <person name="Libourel C."/>
            <person name="Otte J."/>
            <person name="Skaloud P."/>
            <person name="Haon M."/>
            <person name="Grisel S."/>
            <person name="Petersen M."/>
            <person name="Berrin J.G."/>
            <person name="Delaux P.M."/>
            <person name="Dal Grande F."/>
            <person name="Keller J."/>
        </authorList>
    </citation>
    <scope>NUCLEOTIDE SEQUENCE [LARGE SCALE GENOMIC DNA]</scope>
    <source>
        <strain evidence="1 2">SAG 2523</strain>
    </source>
</reference>
<comment type="caution">
    <text evidence="1">The sequence shown here is derived from an EMBL/GenBank/DDBJ whole genome shotgun (WGS) entry which is preliminary data.</text>
</comment>
<dbReference type="Proteomes" id="UP001485043">
    <property type="component" value="Unassembled WGS sequence"/>
</dbReference>
<dbReference type="EMBL" id="JALJOV010000009">
    <property type="protein sequence ID" value="KAK9868873.1"/>
    <property type="molecule type" value="Genomic_DNA"/>
</dbReference>
<accession>A0AAW1TK07</accession>
<name>A0AAW1TK07_9CHLO</name>
<keyword evidence="2" id="KW-1185">Reference proteome</keyword>
<gene>
    <name evidence="1" type="ORF">WJX84_005904</name>
</gene>
<proteinExistence type="predicted"/>
<organism evidence="1 2">
    <name type="scientific">Apatococcus fuscideae</name>
    <dbReference type="NCBI Taxonomy" id="2026836"/>
    <lineage>
        <taxon>Eukaryota</taxon>
        <taxon>Viridiplantae</taxon>
        <taxon>Chlorophyta</taxon>
        <taxon>core chlorophytes</taxon>
        <taxon>Trebouxiophyceae</taxon>
        <taxon>Chlorellales</taxon>
        <taxon>Chlorellaceae</taxon>
        <taxon>Apatococcus</taxon>
    </lineage>
</organism>
<evidence type="ECO:0008006" key="3">
    <source>
        <dbReference type="Google" id="ProtNLM"/>
    </source>
</evidence>